<evidence type="ECO:0000256" key="3">
    <source>
        <dbReference type="ARBA" id="ARBA00022448"/>
    </source>
</evidence>
<dbReference type="Proteomes" id="UP001172778">
    <property type="component" value="Unassembled WGS sequence"/>
</dbReference>
<feature type="chain" id="PRO_5046587496" evidence="13">
    <location>
        <begin position="22"/>
        <end position="903"/>
    </location>
</feature>
<evidence type="ECO:0000256" key="8">
    <source>
        <dbReference type="ARBA" id="ARBA00023170"/>
    </source>
</evidence>
<dbReference type="InterPro" id="IPR037066">
    <property type="entry name" value="Plug_dom_sf"/>
</dbReference>
<sequence length="903" mass="99410">MKMKHIAYAISILGLAGQAFAADEAPATQKPEKITVTGSHIKRIAKETVSPVTIMTREDIDRSGATTVVELMRKLTAAGGNGGESLTASSFRNGATSVDLRSLPTLILLNGYRLPASGSDSYSGETAVDLNAIPVAAIERVDVLKDGASALYGTDAVGGVINFILRKDYQGFGANAYYGQTTHGDGQTTRASVTAGFGDRNTDRFNANFTFSIEDRKAVHAFDRDWARGPDFRDRANGLHQGNVYGQRGSDPGTISTGGSQRMPDPECRADRKQPYPDAPEWFASPNRNACMYAVSESEDVIHPYKRYTGVGMLNWDVSSNVSVFAQAFVNHYDLRLEGSPSWIQDEGRGSVLFVSKDNKFNPYGKDVRIRRLFQADEGGTRSKVDTLWLVAGGSGQIGRFDWNLAAGHAEEKGDIRTYGTFMHDKLHQYLKEGKYNPFGGNHNSPDVIRELTADHHVNTNSKTDFITGKVTTEVGELGGGPIGVAVGAEWKRDQLSYDPSQAWRDGAIGIYSILRGISGSQKQHALFSELNLPFLETLEGQVAVRYDKYEFAGDTTNPKIGLRWTPLKNFMMRTSWGTGFRAPTLSQTFSEGRGGFAALKDGRRCIPGAYQFDDDCTGSALSVTTGSKDVKPEKSETFNLGFVFEPTANSSMGLTYWRIEWKDRISSLDTETVLAGENGSYKNSVIRHPWSTEDEEAFKRLTPAQQAQLASKPGRLKEIRVGLINRDQVLTDGFDIDGSVRFRLDQWGTVRLYGEGTYLSRYNRTLTKDDPEVNCDGNRACDAGEFRNPRWLAKAGINWDIGAWKINTVANYTSGYRTNRLPNETINANYGQYEAGVSIASSTLFDASVSYSGFKNATLRLGVDNMFDRDPPFYSGSNLGFDTSYGSARGRYIYGSLSYQFK</sequence>
<keyword evidence="9 10" id="KW-0998">Cell outer membrane</keyword>
<keyword evidence="4 10" id="KW-1134">Transmembrane beta strand</keyword>
<reference evidence="16" key="1">
    <citation type="submission" date="2023-03" db="EMBL/GenBank/DDBJ databases">
        <title>Chitinimonas shenzhenensis gen. nov., sp. nov., a novel member of family Burkholderiaceae isolated from activated sludge collected in Shen Zhen, China.</title>
        <authorList>
            <person name="Wang X."/>
        </authorList>
    </citation>
    <scope>NUCLEOTIDE SEQUENCE</scope>
    <source>
        <strain evidence="16">DQS-5</strain>
    </source>
</reference>
<protein>
    <submittedName>
        <fullName evidence="16">TonB-dependent receptor</fullName>
    </submittedName>
</protein>
<evidence type="ECO:0000256" key="9">
    <source>
        <dbReference type="ARBA" id="ARBA00023237"/>
    </source>
</evidence>
<dbReference type="InterPro" id="IPR039426">
    <property type="entry name" value="TonB-dep_rcpt-like"/>
</dbReference>
<evidence type="ECO:0000256" key="1">
    <source>
        <dbReference type="ARBA" id="ARBA00004571"/>
    </source>
</evidence>
<gene>
    <name evidence="16" type="ORF">PZA18_10960</name>
</gene>
<evidence type="ECO:0000313" key="17">
    <source>
        <dbReference type="Proteomes" id="UP001172778"/>
    </source>
</evidence>
<keyword evidence="17" id="KW-1185">Reference proteome</keyword>
<comment type="similarity">
    <text evidence="2 10 11">Belongs to the TonB-dependent receptor family.</text>
</comment>
<keyword evidence="5 10" id="KW-0812">Transmembrane</keyword>
<feature type="region of interest" description="Disordered" evidence="12">
    <location>
        <begin position="237"/>
        <end position="273"/>
    </location>
</feature>
<dbReference type="PANTHER" id="PTHR47234">
    <property type="match status" value="1"/>
</dbReference>
<evidence type="ECO:0000256" key="13">
    <source>
        <dbReference type="SAM" id="SignalP"/>
    </source>
</evidence>
<name>A0ABT7DZI1_9NEIS</name>
<organism evidence="16 17">
    <name type="scientific">Parachitinimonas caeni</name>
    <dbReference type="NCBI Taxonomy" id="3031301"/>
    <lineage>
        <taxon>Bacteria</taxon>
        <taxon>Pseudomonadati</taxon>
        <taxon>Pseudomonadota</taxon>
        <taxon>Betaproteobacteria</taxon>
        <taxon>Neisseriales</taxon>
        <taxon>Chitinibacteraceae</taxon>
        <taxon>Parachitinimonas</taxon>
    </lineage>
</organism>
<dbReference type="Pfam" id="PF07715">
    <property type="entry name" value="Plug"/>
    <property type="match status" value="1"/>
</dbReference>
<comment type="caution">
    <text evidence="16">The sequence shown here is derived from an EMBL/GenBank/DDBJ whole genome shotgun (WGS) entry which is preliminary data.</text>
</comment>
<feature type="domain" description="TonB-dependent receptor plug" evidence="15">
    <location>
        <begin position="46"/>
        <end position="160"/>
    </location>
</feature>
<evidence type="ECO:0000256" key="7">
    <source>
        <dbReference type="ARBA" id="ARBA00023136"/>
    </source>
</evidence>
<evidence type="ECO:0000259" key="14">
    <source>
        <dbReference type="Pfam" id="PF00593"/>
    </source>
</evidence>
<evidence type="ECO:0000256" key="6">
    <source>
        <dbReference type="ARBA" id="ARBA00023077"/>
    </source>
</evidence>
<evidence type="ECO:0000259" key="15">
    <source>
        <dbReference type="Pfam" id="PF07715"/>
    </source>
</evidence>
<feature type="signal peptide" evidence="13">
    <location>
        <begin position="1"/>
        <end position="21"/>
    </location>
</feature>
<evidence type="ECO:0000256" key="12">
    <source>
        <dbReference type="SAM" id="MobiDB-lite"/>
    </source>
</evidence>
<dbReference type="EMBL" id="JARRAF010000010">
    <property type="protein sequence ID" value="MDK2124570.1"/>
    <property type="molecule type" value="Genomic_DNA"/>
</dbReference>
<evidence type="ECO:0000256" key="4">
    <source>
        <dbReference type="ARBA" id="ARBA00022452"/>
    </source>
</evidence>
<keyword evidence="8 16" id="KW-0675">Receptor</keyword>
<dbReference type="RefSeq" id="WP_284100877.1">
    <property type="nucleotide sequence ID" value="NZ_JARRAF010000010.1"/>
</dbReference>
<dbReference type="SUPFAM" id="SSF56935">
    <property type="entry name" value="Porins"/>
    <property type="match status" value="1"/>
</dbReference>
<proteinExistence type="inferred from homology"/>
<keyword evidence="7 10" id="KW-0472">Membrane</keyword>
<dbReference type="InterPro" id="IPR012910">
    <property type="entry name" value="Plug_dom"/>
</dbReference>
<dbReference type="Gene3D" id="2.40.170.20">
    <property type="entry name" value="TonB-dependent receptor, beta-barrel domain"/>
    <property type="match status" value="1"/>
</dbReference>
<comment type="subcellular location">
    <subcellularLocation>
        <location evidence="1 10">Cell outer membrane</location>
        <topology evidence="1 10">Multi-pass membrane protein</topology>
    </subcellularLocation>
</comment>
<feature type="domain" description="TonB-dependent receptor-like beta-barrel" evidence="14">
    <location>
        <begin position="399"/>
        <end position="866"/>
    </location>
</feature>
<keyword evidence="13" id="KW-0732">Signal</keyword>
<dbReference type="InterPro" id="IPR036942">
    <property type="entry name" value="Beta-barrel_TonB_sf"/>
</dbReference>
<evidence type="ECO:0000256" key="5">
    <source>
        <dbReference type="ARBA" id="ARBA00022692"/>
    </source>
</evidence>
<dbReference type="PROSITE" id="PS52016">
    <property type="entry name" value="TONB_DEPENDENT_REC_3"/>
    <property type="match status" value="1"/>
</dbReference>
<dbReference type="PANTHER" id="PTHR47234:SF2">
    <property type="entry name" value="TONB-DEPENDENT RECEPTOR"/>
    <property type="match status" value="1"/>
</dbReference>
<feature type="compositionally biased region" description="Basic and acidic residues" evidence="12">
    <location>
        <begin position="264"/>
        <end position="273"/>
    </location>
</feature>
<dbReference type="Pfam" id="PF00593">
    <property type="entry name" value="TonB_dep_Rec_b-barrel"/>
    <property type="match status" value="1"/>
</dbReference>
<evidence type="ECO:0000256" key="10">
    <source>
        <dbReference type="PROSITE-ProRule" id="PRU01360"/>
    </source>
</evidence>
<evidence type="ECO:0000313" key="16">
    <source>
        <dbReference type="EMBL" id="MDK2124570.1"/>
    </source>
</evidence>
<dbReference type="CDD" id="cd01347">
    <property type="entry name" value="ligand_gated_channel"/>
    <property type="match status" value="1"/>
</dbReference>
<keyword evidence="3 10" id="KW-0813">Transport</keyword>
<dbReference type="Gene3D" id="2.170.130.10">
    <property type="entry name" value="TonB-dependent receptor, plug domain"/>
    <property type="match status" value="1"/>
</dbReference>
<dbReference type="InterPro" id="IPR000531">
    <property type="entry name" value="Beta-barrel_TonB"/>
</dbReference>
<evidence type="ECO:0000256" key="2">
    <source>
        <dbReference type="ARBA" id="ARBA00009810"/>
    </source>
</evidence>
<keyword evidence="6 11" id="KW-0798">TonB box</keyword>
<evidence type="ECO:0000256" key="11">
    <source>
        <dbReference type="RuleBase" id="RU003357"/>
    </source>
</evidence>
<accession>A0ABT7DZI1</accession>